<sequence>MDKEILLQKCLERAVEEEEIAGGCILVNREGQEICYLESGWANREERRPISSNTIYHLFSMSKPITAAAVMILLEEGVIDLYEPVSRYVPSFGRQSVMEGDEIVPVQKQMIIKDLLSMTSGLTYPGQLNRAELETGNVYAKLEEEMKSGGVFTTKRFADEIGGCVLAFQPGESWQYGVSADILGAVVEAASGIRFGEFLEKRLFGPLGMEDTGFFLPYEKRERLATVYESVQEQKLKPYEQDHLGIRISACPNPFESGGAGLLSTADDYFRFADMLLNGGKNGDIRILEEETVRFFTGCGLDSKRQESFSQWFGLDGHTYGNLMRILTDRKLAGILGSAGEYGWDGWLGTYFVNDPVRKITLIFMTQKKDFGTSNLTRKIKNIVFS</sequence>
<dbReference type="EMBL" id="MCGH01000003">
    <property type="protein sequence ID" value="ODM03908.1"/>
    <property type="molecule type" value="Genomic_DNA"/>
</dbReference>
<proteinExistence type="predicted"/>
<dbReference type="SUPFAM" id="SSF56601">
    <property type="entry name" value="beta-lactamase/transpeptidase-like"/>
    <property type="match status" value="1"/>
</dbReference>
<dbReference type="AlphaFoldDB" id="A0A1E3A5A0"/>
<evidence type="ECO:0000259" key="1">
    <source>
        <dbReference type="Pfam" id="PF00144"/>
    </source>
</evidence>
<dbReference type="EC" id="3.1.1.-" evidence="2"/>
<dbReference type="GO" id="GO:0016787">
    <property type="term" value="F:hydrolase activity"/>
    <property type="evidence" value="ECO:0007669"/>
    <property type="project" value="UniProtKB-KW"/>
</dbReference>
<gene>
    <name evidence="2" type="primary">estB_5</name>
    <name evidence="2" type="ORF">BEI61_04711</name>
</gene>
<dbReference type="InterPro" id="IPR012338">
    <property type="entry name" value="Beta-lactam/transpept-like"/>
</dbReference>
<name>A0A1E3A5A0_9FIRM</name>
<feature type="domain" description="Beta-lactamase-related" evidence="1">
    <location>
        <begin position="8"/>
        <end position="372"/>
    </location>
</feature>
<dbReference type="Proteomes" id="UP000094067">
    <property type="component" value="Unassembled WGS sequence"/>
</dbReference>
<dbReference type="RefSeq" id="WP_069154211.1">
    <property type="nucleotide sequence ID" value="NZ_MCGH01000003.1"/>
</dbReference>
<evidence type="ECO:0000313" key="3">
    <source>
        <dbReference type="Proteomes" id="UP000094067"/>
    </source>
</evidence>
<protein>
    <submittedName>
        <fullName evidence="2">Esterase EstB</fullName>
        <ecNumber evidence="2">3.1.1.-</ecNumber>
    </submittedName>
</protein>
<dbReference type="InterPro" id="IPR050789">
    <property type="entry name" value="Diverse_Enzym_Activities"/>
</dbReference>
<reference evidence="2 3" key="1">
    <citation type="submission" date="2016-07" db="EMBL/GenBank/DDBJ databases">
        <title>Characterization of isolates of Eisenbergiella tayi derived from blood cultures, using whole genome sequencing.</title>
        <authorList>
            <person name="Burdz T."/>
            <person name="Wiebe D."/>
            <person name="Huynh C."/>
            <person name="Bernard K."/>
        </authorList>
    </citation>
    <scope>NUCLEOTIDE SEQUENCE [LARGE SCALE GENOMIC DNA]</scope>
    <source>
        <strain evidence="2 3">NML 110608</strain>
    </source>
</reference>
<dbReference type="PANTHER" id="PTHR43283:SF3">
    <property type="entry name" value="BETA-LACTAMASE FAMILY PROTEIN (AFU_ORTHOLOGUE AFUA_5G07500)"/>
    <property type="match status" value="1"/>
</dbReference>
<dbReference type="Gene3D" id="3.40.710.10">
    <property type="entry name" value="DD-peptidase/beta-lactamase superfamily"/>
    <property type="match status" value="1"/>
</dbReference>
<dbReference type="PANTHER" id="PTHR43283">
    <property type="entry name" value="BETA-LACTAMASE-RELATED"/>
    <property type="match status" value="1"/>
</dbReference>
<keyword evidence="2" id="KW-0378">Hydrolase</keyword>
<dbReference type="PATRIC" id="fig|1432052.4.peg.5227"/>
<evidence type="ECO:0000313" key="2">
    <source>
        <dbReference type="EMBL" id="ODM03908.1"/>
    </source>
</evidence>
<dbReference type="Pfam" id="PF00144">
    <property type="entry name" value="Beta-lactamase"/>
    <property type="match status" value="1"/>
</dbReference>
<dbReference type="InterPro" id="IPR001466">
    <property type="entry name" value="Beta-lactam-related"/>
</dbReference>
<accession>A0A1E3A5A0</accession>
<comment type="caution">
    <text evidence="2">The sequence shown here is derived from an EMBL/GenBank/DDBJ whole genome shotgun (WGS) entry which is preliminary data.</text>
</comment>
<organism evidence="2 3">
    <name type="scientific">Eisenbergiella tayi</name>
    <dbReference type="NCBI Taxonomy" id="1432052"/>
    <lineage>
        <taxon>Bacteria</taxon>
        <taxon>Bacillati</taxon>
        <taxon>Bacillota</taxon>
        <taxon>Clostridia</taxon>
        <taxon>Lachnospirales</taxon>
        <taxon>Lachnospiraceae</taxon>
        <taxon>Eisenbergiella</taxon>
    </lineage>
</organism>